<keyword evidence="4" id="KW-1185">Reference proteome</keyword>
<organism evidence="3 4">
    <name type="scientific">Nocardioides oceani</name>
    <dbReference type="NCBI Taxonomy" id="3058369"/>
    <lineage>
        <taxon>Bacteria</taxon>
        <taxon>Bacillati</taxon>
        <taxon>Actinomycetota</taxon>
        <taxon>Actinomycetes</taxon>
        <taxon>Propionibacteriales</taxon>
        <taxon>Nocardioidaceae</taxon>
        <taxon>Nocardioides</taxon>
    </lineage>
</organism>
<feature type="compositionally biased region" description="Pro residues" evidence="1">
    <location>
        <begin position="22"/>
        <end position="32"/>
    </location>
</feature>
<feature type="region of interest" description="Disordered" evidence="1">
    <location>
        <begin position="1"/>
        <end position="40"/>
    </location>
</feature>
<dbReference type="Pfam" id="PF12728">
    <property type="entry name" value="HTH_17"/>
    <property type="match status" value="1"/>
</dbReference>
<reference evidence="3" key="1">
    <citation type="submission" date="2023-06" db="EMBL/GenBank/DDBJ databases">
        <title>Draft genome sequence of Nocardioides sp. SOB77.</title>
        <authorList>
            <person name="Zhang G."/>
        </authorList>
    </citation>
    <scope>NUCLEOTIDE SEQUENCE</scope>
    <source>
        <strain evidence="3">SOB77</strain>
    </source>
</reference>
<evidence type="ECO:0000259" key="2">
    <source>
        <dbReference type="Pfam" id="PF12728"/>
    </source>
</evidence>
<evidence type="ECO:0000313" key="3">
    <source>
        <dbReference type="EMBL" id="MDN4171321.1"/>
    </source>
</evidence>
<protein>
    <submittedName>
        <fullName evidence="3">Helix-turn-helix domain-containing protein</fullName>
    </submittedName>
</protein>
<sequence>MRHNKKAQDQPTLWDQPRDSRPPVPTPPPLPTHRPTKPMEHQELWNIEDVANYLGVPKQTVYAWRTTGYGPQGFRVGKHLRWRATTVITWTLGLEQQR</sequence>
<evidence type="ECO:0000256" key="1">
    <source>
        <dbReference type="SAM" id="MobiDB-lite"/>
    </source>
</evidence>
<evidence type="ECO:0000313" key="4">
    <source>
        <dbReference type="Proteomes" id="UP001168620"/>
    </source>
</evidence>
<feature type="domain" description="Helix-turn-helix" evidence="2">
    <location>
        <begin position="47"/>
        <end position="90"/>
    </location>
</feature>
<gene>
    <name evidence="3" type="ORF">QWY28_00030</name>
</gene>
<dbReference type="InterPro" id="IPR009061">
    <property type="entry name" value="DNA-bd_dom_put_sf"/>
</dbReference>
<dbReference type="Proteomes" id="UP001168620">
    <property type="component" value="Unassembled WGS sequence"/>
</dbReference>
<proteinExistence type="predicted"/>
<dbReference type="InterPro" id="IPR041657">
    <property type="entry name" value="HTH_17"/>
</dbReference>
<accession>A0ABT8F9J8</accession>
<dbReference type="SUPFAM" id="SSF46955">
    <property type="entry name" value="Putative DNA-binding domain"/>
    <property type="match status" value="1"/>
</dbReference>
<name>A0ABT8F9J8_9ACTN</name>
<dbReference type="EMBL" id="JAUHJQ010000001">
    <property type="protein sequence ID" value="MDN4171321.1"/>
    <property type="molecule type" value="Genomic_DNA"/>
</dbReference>
<comment type="caution">
    <text evidence="3">The sequence shown here is derived from an EMBL/GenBank/DDBJ whole genome shotgun (WGS) entry which is preliminary data.</text>
</comment>